<sequence length="81" mass="8938">MNFNFFEWLRDGVRRSVLLGVSDAVETMGVPDTEKDPHPAIAGLFGDEAKALAAPKSPRKRTTKTSQRRLGKSLKEIAPTK</sequence>
<feature type="region of interest" description="Disordered" evidence="1">
    <location>
        <begin position="49"/>
        <end position="81"/>
    </location>
</feature>
<keyword evidence="3" id="KW-1185">Reference proteome</keyword>
<gene>
    <name evidence="2" type="ORF">SV7mr_27420</name>
</gene>
<feature type="compositionally biased region" description="Basic residues" evidence="1">
    <location>
        <begin position="57"/>
        <end position="72"/>
    </location>
</feature>
<accession>A0A517SVR6</accession>
<dbReference type="EMBL" id="CP036272">
    <property type="protein sequence ID" value="QDT60222.1"/>
    <property type="molecule type" value="Genomic_DNA"/>
</dbReference>
<name>A0A517SVR6_9BACT</name>
<evidence type="ECO:0000313" key="2">
    <source>
        <dbReference type="EMBL" id="QDT60222.1"/>
    </source>
</evidence>
<protein>
    <submittedName>
        <fullName evidence="2">Uncharacterized protein</fullName>
    </submittedName>
</protein>
<evidence type="ECO:0000313" key="3">
    <source>
        <dbReference type="Proteomes" id="UP000315003"/>
    </source>
</evidence>
<dbReference type="Proteomes" id="UP000315003">
    <property type="component" value="Chromosome"/>
</dbReference>
<reference evidence="2 3" key="1">
    <citation type="submission" date="2019-02" db="EMBL/GenBank/DDBJ databases">
        <title>Deep-cultivation of Planctomycetes and their phenomic and genomic characterization uncovers novel biology.</title>
        <authorList>
            <person name="Wiegand S."/>
            <person name="Jogler M."/>
            <person name="Boedeker C."/>
            <person name="Pinto D."/>
            <person name="Vollmers J."/>
            <person name="Rivas-Marin E."/>
            <person name="Kohn T."/>
            <person name="Peeters S.H."/>
            <person name="Heuer A."/>
            <person name="Rast P."/>
            <person name="Oberbeckmann S."/>
            <person name="Bunk B."/>
            <person name="Jeske O."/>
            <person name="Meyerdierks A."/>
            <person name="Storesund J.E."/>
            <person name="Kallscheuer N."/>
            <person name="Luecker S."/>
            <person name="Lage O.M."/>
            <person name="Pohl T."/>
            <person name="Merkel B.J."/>
            <person name="Hornburger P."/>
            <person name="Mueller R.-W."/>
            <person name="Bruemmer F."/>
            <person name="Labrenz M."/>
            <person name="Spormann A.M."/>
            <person name="Op den Camp H."/>
            <person name="Overmann J."/>
            <person name="Amann R."/>
            <person name="Jetten M.S.M."/>
            <person name="Mascher T."/>
            <person name="Medema M.H."/>
            <person name="Devos D.P."/>
            <person name="Kaster A.-K."/>
            <person name="Ovreas L."/>
            <person name="Rohde M."/>
            <person name="Galperin M.Y."/>
            <person name="Jogler C."/>
        </authorList>
    </citation>
    <scope>NUCLEOTIDE SEQUENCE [LARGE SCALE GENOMIC DNA]</scope>
    <source>
        <strain evidence="2 3">SV_7m_r</strain>
    </source>
</reference>
<dbReference type="OrthoDB" id="292113at2"/>
<proteinExistence type="predicted"/>
<dbReference type="AlphaFoldDB" id="A0A517SVR6"/>
<evidence type="ECO:0000256" key="1">
    <source>
        <dbReference type="SAM" id="MobiDB-lite"/>
    </source>
</evidence>
<dbReference type="RefSeq" id="WP_145272580.1">
    <property type="nucleotide sequence ID" value="NZ_CP036272.1"/>
</dbReference>
<organism evidence="2 3">
    <name type="scientific">Stieleria bergensis</name>
    <dbReference type="NCBI Taxonomy" id="2528025"/>
    <lineage>
        <taxon>Bacteria</taxon>
        <taxon>Pseudomonadati</taxon>
        <taxon>Planctomycetota</taxon>
        <taxon>Planctomycetia</taxon>
        <taxon>Pirellulales</taxon>
        <taxon>Pirellulaceae</taxon>
        <taxon>Stieleria</taxon>
    </lineage>
</organism>